<evidence type="ECO:0000313" key="2">
    <source>
        <dbReference type="Proteomes" id="UP000241868"/>
    </source>
</evidence>
<dbReference type="Proteomes" id="UP000241868">
    <property type="component" value="Unassembled WGS sequence"/>
</dbReference>
<dbReference type="RefSeq" id="WP_106743041.1">
    <property type="nucleotide sequence ID" value="NZ_PXYY01000117.1"/>
</dbReference>
<accession>A0A2P7TXK9</accession>
<reference evidence="1 2" key="1">
    <citation type="submission" date="2018-03" db="EMBL/GenBank/DDBJ databases">
        <title>Neisseria weixii sp. nov., isolated from the intestinal contents of Tibetan Plateau pika (Ochotona curzoniae) in Yushu, Qinghai Province, China.</title>
        <authorList>
            <person name="Gui Z."/>
        </authorList>
    </citation>
    <scope>NUCLEOTIDE SEQUENCE [LARGE SCALE GENOMIC DNA]</scope>
    <source>
        <strain evidence="1 2">ATCC 51483</strain>
    </source>
</reference>
<dbReference type="AlphaFoldDB" id="A0A2P7TXK9"/>
<protein>
    <submittedName>
        <fullName evidence="1">Uncharacterized protein</fullName>
    </submittedName>
</protein>
<sequence>MEKNTPKFFKDEFRGVIGFLQRPQAVWILSTASVFAKFPSLADFSAPRFSNTGLPARSSIHLLQTILKSGVLQSLRPIFPNKKHYINKIPIYQPI</sequence>
<comment type="caution">
    <text evidence="1">The sequence shown here is derived from an EMBL/GenBank/DDBJ whole genome shotgun (WGS) entry which is preliminary data.</text>
</comment>
<proteinExistence type="predicted"/>
<dbReference type="EMBL" id="PXYY01000117">
    <property type="protein sequence ID" value="PSJ79393.1"/>
    <property type="molecule type" value="Genomic_DNA"/>
</dbReference>
<gene>
    <name evidence="1" type="ORF">C7N83_12445</name>
</gene>
<evidence type="ECO:0000313" key="1">
    <source>
        <dbReference type="EMBL" id="PSJ79393.1"/>
    </source>
</evidence>
<keyword evidence="2" id="KW-1185">Reference proteome</keyword>
<organism evidence="1 2">
    <name type="scientific">Neisseria iguanae</name>
    <dbReference type="NCBI Taxonomy" id="90242"/>
    <lineage>
        <taxon>Bacteria</taxon>
        <taxon>Pseudomonadati</taxon>
        <taxon>Pseudomonadota</taxon>
        <taxon>Betaproteobacteria</taxon>
        <taxon>Neisseriales</taxon>
        <taxon>Neisseriaceae</taxon>
        <taxon>Neisseria</taxon>
    </lineage>
</organism>
<name>A0A2P7TXK9_9NEIS</name>